<dbReference type="KEGG" id="cle:Clole_0788"/>
<reference evidence="1 2" key="1">
    <citation type="journal article" date="2011" name="J. Bacteriol.">
        <title>Complete genome sequence of the cellulose-degrading bacterium Cellulosilyticum lentocellum.</title>
        <authorList>
            <consortium name="US DOE Joint Genome Institute"/>
            <person name="Miller D.A."/>
            <person name="Suen G."/>
            <person name="Bruce D."/>
            <person name="Copeland A."/>
            <person name="Cheng J.F."/>
            <person name="Detter C."/>
            <person name="Goodwin L.A."/>
            <person name="Han C.S."/>
            <person name="Hauser L.J."/>
            <person name="Land M.L."/>
            <person name="Lapidus A."/>
            <person name="Lucas S."/>
            <person name="Meincke L."/>
            <person name="Pitluck S."/>
            <person name="Tapia R."/>
            <person name="Teshima H."/>
            <person name="Woyke T."/>
            <person name="Fox B.G."/>
            <person name="Angert E.R."/>
            <person name="Currie C.R."/>
        </authorList>
    </citation>
    <scope>NUCLEOTIDE SEQUENCE [LARGE SCALE GENOMIC DNA]</scope>
    <source>
        <strain evidence="2">ATCC 49066 / DSM 5427 / NCIMB 11756 / RHM5</strain>
    </source>
</reference>
<proteinExistence type="predicted"/>
<name>F2JPH3_CELLD</name>
<accession>F2JPH3</accession>
<evidence type="ECO:0000313" key="1">
    <source>
        <dbReference type="EMBL" id="ADZ82521.1"/>
    </source>
</evidence>
<gene>
    <name evidence="1" type="ordered locus">Clole_0788</name>
</gene>
<protein>
    <submittedName>
        <fullName evidence="1">Uncharacterized protein</fullName>
    </submittedName>
</protein>
<sequence length="198" mass="22162">MKGVLIMSSISDRVIARNGDIFSIKRNESVVADTKGFFTDKNYPNGIQLLSTSDIKVNDVLIHNLTGESYMIERIQPLTRANELLGYIAYYKVNTASNDTQTFQYNIGTIQGSAVVGNQQNVTLNIGSSIEEIKSLISAKPIEDQEELNKLIQRFENVIEDNQPISKGFFSKFSDVLKKHSDIAIALGENIIDWLTNR</sequence>
<dbReference type="HOGENOM" id="CLU_1383328_0_0_9"/>
<keyword evidence="2" id="KW-1185">Reference proteome</keyword>
<dbReference type="AlphaFoldDB" id="F2JPH3"/>
<evidence type="ECO:0000313" key="2">
    <source>
        <dbReference type="Proteomes" id="UP000008467"/>
    </source>
</evidence>
<organism evidence="1 2">
    <name type="scientific">Cellulosilyticum lentocellum (strain ATCC 49066 / DSM 5427 / NCIMB 11756 / RHM5)</name>
    <name type="common">Clostridium lentocellum</name>
    <dbReference type="NCBI Taxonomy" id="642492"/>
    <lineage>
        <taxon>Bacteria</taxon>
        <taxon>Bacillati</taxon>
        <taxon>Bacillota</taxon>
        <taxon>Clostridia</taxon>
        <taxon>Lachnospirales</taxon>
        <taxon>Cellulosilyticaceae</taxon>
        <taxon>Cellulosilyticum</taxon>
    </lineage>
</organism>
<dbReference type="Proteomes" id="UP000008467">
    <property type="component" value="Chromosome"/>
</dbReference>
<dbReference type="EMBL" id="CP002582">
    <property type="protein sequence ID" value="ADZ82521.1"/>
    <property type="molecule type" value="Genomic_DNA"/>
</dbReference>
<dbReference type="eggNOG" id="ENOG50337U3">
    <property type="taxonomic scope" value="Bacteria"/>
</dbReference>